<dbReference type="PANTHER" id="PTHR11820:SF90">
    <property type="entry name" value="FLUTATHIONE S-TRANSFERASE"/>
    <property type="match status" value="1"/>
</dbReference>
<dbReference type="EMBL" id="JAOVZO020000018">
    <property type="protein sequence ID" value="MDC8013639.1"/>
    <property type="molecule type" value="Genomic_DNA"/>
</dbReference>
<feature type="domain" description="Fumarylacetoacetase-like C-terminal" evidence="2">
    <location>
        <begin position="27"/>
        <end position="228"/>
    </location>
</feature>
<keyword evidence="3" id="KW-0378">Hydrolase</keyword>
<dbReference type="Proteomes" id="UP001139971">
    <property type="component" value="Unassembled WGS sequence"/>
</dbReference>
<reference evidence="3" key="1">
    <citation type="submission" date="2023-02" db="EMBL/GenBank/DDBJ databases">
        <title>Tahibacter soli sp. nov. isolated from soil.</title>
        <authorList>
            <person name="Baek J.H."/>
            <person name="Lee J.K."/>
            <person name="Choi D.G."/>
            <person name="Jeon C.O."/>
        </authorList>
    </citation>
    <scope>NUCLEOTIDE SEQUENCE</scope>
    <source>
        <strain evidence="3">BL</strain>
    </source>
</reference>
<evidence type="ECO:0000313" key="3">
    <source>
        <dbReference type="EMBL" id="MDC8013639.1"/>
    </source>
</evidence>
<protein>
    <submittedName>
        <fullName evidence="3">Fumarylacetoacetate hydrolase family protein</fullName>
    </submittedName>
</protein>
<dbReference type="AlphaFoldDB" id="A0A9X3YL66"/>
<keyword evidence="1" id="KW-0479">Metal-binding</keyword>
<organism evidence="3 4">
    <name type="scientific">Tahibacter soli</name>
    <dbReference type="NCBI Taxonomy" id="2983605"/>
    <lineage>
        <taxon>Bacteria</taxon>
        <taxon>Pseudomonadati</taxon>
        <taxon>Pseudomonadota</taxon>
        <taxon>Gammaproteobacteria</taxon>
        <taxon>Lysobacterales</taxon>
        <taxon>Rhodanobacteraceae</taxon>
        <taxon>Tahibacter</taxon>
    </lineage>
</organism>
<keyword evidence="4" id="KW-1185">Reference proteome</keyword>
<sequence>MRYVIPVPPVAAVPVLGDDALFPVHRIYCVGRNYADHAKEMGAEVNRTKPTFFSKPADAVLTGDADLPYPSATADLHHEVEMVVALHSGGRDIGVDEALSHVYGYAVGLDLTRRDLQAEAKEKRLPWDVAKGFDRSAPISAIHAIGANAHPANATLALTVNGVERQRTDTGEMIFNVAEIIHELSKLYELAAGDLIFTGTPAGVAALARGDTYVATLAGIAELRGRVV</sequence>
<gene>
    <name evidence="3" type="ORF">OD750_013940</name>
</gene>
<evidence type="ECO:0000313" key="4">
    <source>
        <dbReference type="Proteomes" id="UP001139971"/>
    </source>
</evidence>
<name>A0A9X3YL66_9GAMM</name>
<evidence type="ECO:0000256" key="1">
    <source>
        <dbReference type="ARBA" id="ARBA00022723"/>
    </source>
</evidence>
<dbReference type="PANTHER" id="PTHR11820">
    <property type="entry name" value="ACYLPYRUVASE"/>
    <property type="match status" value="1"/>
</dbReference>
<dbReference type="Gene3D" id="3.90.850.10">
    <property type="entry name" value="Fumarylacetoacetase-like, C-terminal domain"/>
    <property type="match status" value="1"/>
</dbReference>
<comment type="caution">
    <text evidence="3">The sequence shown here is derived from an EMBL/GenBank/DDBJ whole genome shotgun (WGS) entry which is preliminary data.</text>
</comment>
<proteinExistence type="predicted"/>
<dbReference type="InterPro" id="IPR036663">
    <property type="entry name" value="Fumarylacetoacetase_C_sf"/>
</dbReference>
<dbReference type="GO" id="GO:0018773">
    <property type="term" value="F:acetylpyruvate hydrolase activity"/>
    <property type="evidence" value="ECO:0007669"/>
    <property type="project" value="TreeGrafter"/>
</dbReference>
<dbReference type="InterPro" id="IPR011234">
    <property type="entry name" value="Fumarylacetoacetase-like_C"/>
</dbReference>
<dbReference type="SUPFAM" id="SSF56529">
    <property type="entry name" value="FAH"/>
    <property type="match status" value="1"/>
</dbReference>
<dbReference type="GO" id="GO:0046872">
    <property type="term" value="F:metal ion binding"/>
    <property type="evidence" value="ECO:0007669"/>
    <property type="project" value="UniProtKB-KW"/>
</dbReference>
<dbReference type="Pfam" id="PF01557">
    <property type="entry name" value="FAA_hydrolase"/>
    <property type="match status" value="1"/>
</dbReference>
<accession>A0A9X3YL66</accession>
<dbReference type="RefSeq" id="WP_263542333.1">
    <property type="nucleotide sequence ID" value="NZ_JAOVZO020000018.1"/>
</dbReference>
<evidence type="ECO:0000259" key="2">
    <source>
        <dbReference type="Pfam" id="PF01557"/>
    </source>
</evidence>